<sequence length="1234" mass="133909">MGVAHVRPQVTAPHALSLGDPSYAPGNVAEPTWSAWRSELSAIGGRSSLLHFVDAPRTRIELSTTHPGGLAQFITGKTTLLSSLIRDDLALRSAKVAAGQIASKGLELSTARGIDAVHLGIGIAEWQFEGAEFRAPVLLRPLAIRRHGRDFEVKLKGSAFLNPELARALEAQFGLKLDAAAFVALTDDDGTFKPNPVIDRLRGLTSHLEWFNVSPRLVVSTFADVANSMVADVADLDHPVIDAIAGNPAAKSSVQDAFIAVEAQSADERSPQTDTLLLDADAEQEHVIAQIAAGNSLVVKTLPGTGGTQTIVNAIGSLVGQNKRVLVVSPRRASLHGIAQRLNDVGLPGVAAAPRTLRRDIIRSISRNERSAQPNVDEVDDALVRLRKVLLDYRGALSKPDPVLGISVLECVTELSRLALLPSPPATTARLSRSSVEKLASDRRHAAETMVQAAALGEFKYGPGDSPWYGAQFATSDEAVRAHELAKKLSNEELPRLIERANAVISSTRMRPFATIHELGVYLRLLTDLRDTLDKFLPMVFDRSIGELVMATSARKDSPNMSGANRRRLKKLAREYVRPGVHVSDMNAALLRIQQQRVLWQRFVTEGVAPEVPVGIADVRVALQQVEQDLAKLDAPLGFDTRETALANQPVAVLIDDLRALAADSDVLHNLQERTALMKTLTDLELDPLITDLAQRHVPEEQVEAELELAWWQSALESLLAADRALLGANTPVLDRLEADFRLVDDAHATGSAQLLSWQLAENWKIGLVDWPDEGRLLKKLLLRSQMDAFDLQTTAPHLSRAVAPVWLASPYEVATIADSMPFDAVILVDAGATTIAETVGAIRRAKQVVAFGDPVTQTPAAFAIAIDDQFTEQPPAPDEETLDDLHENSSLSRLGSILPTFSLTRSYRPGGEDLAELVNRRFYGGRIQSLPWAGSFLGHGSLAMDFVADGHGLPDSYTGAVESVDAEVNRVVELVLAHAAERSRESLMVITASPLHAVRVQQAVLTAVTTRPELNDFIIGDRPEPFAVMTIDQAVAESRDRVIFSIGFGRTPHGRVLSNFGVLGQPGGERLLAVAMTRARRSMVIVTCFEPADIDGDRMSHGAIALAEILAEVDARLADIPLPDDSDPMLVDLARRLEHRGIRVALGHRGKLGLVASHGGVCVTVETDAMLGQTTLRESLRLRPELLRRLGWHYLRVHAFELFSDPDAVARRVMETLGVDTSPVTEPITIIQQ</sequence>
<gene>
    <name evidence="1" type="ORF">ABIE21_001956</name>
</gene>
<evidence type="ECO:0000313" key="2">
    <source>
        <dbReference type="Proteomes" id="UP001549257"/>
    </source>
</evidence>
<dbReference type="SUPFAM" id="SSF52540">
    <property type="entry name" value="P-loop containing nucleoside triphosphate hydrolases"/>
    <property type="match status" value="1"/>
</dbReference>
<accession>A0ABV2QN37</accession>
<reference evidence="1 2" key="1">
    <citation type="submission" date="2024-06" db="EMBL/GenBank/DDBJ databases">
        <title>Sorghum-associated microbial communities from plants grown in Nebraska, USA.</title>
        <authorList>
            <person name="Schachtman D."/>
        </authorList>
    </citation>
    <scope>NUCLEOTIDE SEQUENCE [LARGE SCALE GENOMIC DNA]</scope>
    <source>
        <strain evidence="1 2">2857</strain>
    </source>
</reference>
<dbReference type="PANTHER" id="PTHR43788:SF8">
    <property type="entry name" value="DNA-BINDING PROTEIN SMUBP-2"/>
    <property type="match status" value="1"/>
</dbReference>
<evidence type="ECO:0008006" key="3">
    <source>
        <dbReference type="Google" id="ProtNLM"/>
    </source>
</evidence>
<keyword evidence="2" id="KW-1185">Reference proteome</keyword>
<dbReference type="EMBL" id="JBEPSJ010000002">
    <property type="protein sequence ID" value="MET4582446.1"/>
    <property type="molecule type" value="Genomic_DNA"/>
</dbReference>
<organism evidence="1 2">
    <name type="scientific">Conyzicola nivalis</name>
    <dbReference type="NCBI Taxonomy" id="1477021"/>
    <lineage>
        <taxon>Bacteria</taxon>
        <taxon>Bacillati</taxon>
        <taxon>Actinomycetota</taxon>
        <taxon>Actinomycetes</taxon>
        <taxon>Micrococcales</taxon>
        <taxon>Microbacteriaceae</taxon>
        <taxon>Conyzicola</taxon>
    </lineage>
</organism>
<proteinExistence type="predicted"/>
<dbReference type="RefSeq" id="WP_354024637.1">
    <property type="nucleotide sequence ID" value="NZ_JBEPSJ010000002.1"/>
</dbReference>
<dbReference type="PANTHER" id="PTHR43788">
    <property type="entry name" value="DNA2/NAM7 HELICASE FAMILY MEMBER"/>
    <property type="match status" value="1"/>
</dbReference>
<dbReference type="Proteomes" id="UP001549257">
    <property type="component" value="Unassembled WGS sequence"/>
</dbReference>
<comment type="caution">
    <text evidence="1">The sequence shown here is derived from an EMBL/GenBank/DDBJ whole genome shotgun (WGS) entry which is preliminary data.</text>
</comment>
<evidence type="ECO:0000313" key="1">
    <source>
        <dbReference type="EMBL" id="MET4582446.1"/>
    </source>
</evidence>
<dbReference type="Gene3D" id="3.40.50.300">
    <property type="entry name" value="P-loop containing nucleotide triphosphate hydrolases"/>
    <property type="match status" value="2"/>
</dbReference>
<name>A0ABV2QN37_9MICO</name>
<dbReference type="InterPro" id="IPR027417">
    <property type="entry name" value="P-loop_NTPase"/>
</dbReference>
<protein>
    <recommendedName>
        <fullName evidence="3">AAA family ATPase</fullName>
    </recommendedName>
</protein>
<dbReference type="InterPro" id="IPR050534">
    <property type="entry name" value="Coronavir_polyprotein_1ab"/>
</dbReference>